<evidence type="ECO:0000313" key="7">
    <source>
        <dbReference type="EMBL" id="EAU00856.1"/>
    </source>
</evidence>
<reference evidence="7" key="1">
    <citation type="submission" date="2016-07" db="EMBL/GenBank/DDBJ databases">
        <title>Comparative genomics of the Campylobacter concisus group.</title>
        <authorList>
            <person name="Miller W.G."/>
            <person name="Yee E."/>
            <person name="Chapman M.H."/>
            <person name="Huynh S."/>
            <person name="Bono J.L."/>
            <person name="On S.L.W."/>
            <person name="StLeger J."/>
            <person name="Foster G."/>
            <person name="Parker C.T."/>
        </authorList>
    </citation>
    <scope>NUCLEOTIDE SEQUENCE</scope>
    <source>
        <strain evidence="7">525.92</strain>
    </source>
</reference>
<dbReference type="EMBL" id="CP000767">
    <property type="protein sequence ID" value="EAU00856.1"/>
    <property type="molecule type" value="Genomic_DNA"/>
</dbReference>
<comment type="function">
    <text evidence="1">Involved in DNA recombination.</text>
</comment>
<proteinExistence type="inferred from homology"/>
<feature type="coiled-coil region" evidence="5">
    <location>
        <begin position="108"/>
        <end position="195"/>
    </location>
</feature>
<dbReference type="InterPro" id="IPR003798">
    <property type="entry name" value="DNA_recombination_RmuC"/>
</dbReference>
<evidence type="ECO:0000256" key="3">
    <source>
        <dbReference type="ARBA" id="ARBA00023054"/>
    </source>
</evidence>
<evidence type="ECO:0000313" key="8">
    <source>
        <dbReference type="Proteomes" id="UP000006380"/>
    </source>
</evidence>
<gene>
    <name evidence="7" type="primary">rmuC</name>
    <name evidence="7" type="ORF">CCV52592_2033</name>
</gene>
<evidence type="ECO:0000256" key="5">
    <source>
        <dbReference type="SAM" id="Coils"/>
    </source>
</evidence>
<comment type="similarity">
    <text evidence="2">Belongs to the RmuC family.</text>
</comment>
<protein>
    <submittedName>
        <fullName evidence="7">DNA recombination protein</fullName>
    </submittedName>
</protein>
<dbReference type="HOGENOM" id="CLU_024057_0_0_7"/>
<keyword evidence="6" id="KW-0472">Membrane</keyword>
<evidence type="ECO:0000256" key="1">
    <source>
        <dbReference type="ARBA" id="ARBA00003416"/>
    </source>
</evidence>
<accession>A7GVT5</accession>
<keyword evidence="4" id="KW-0233">DNA recombination</keyword>
<dbReference type="OrthoDB" id="5352014at2"/>
<evidence type="ECO:0000256" key="4">
    <source>
        <dbReference type="ARBA" id="ARBA00023172"/>
    </source>
</evidence>
<dbReference type="KEGG" id="ccv:CCV52592_2033"/>
<dbReference type="PANTHER" id="PTHR30563">
    <property type="entry name" value="DNA RECOMBINATION PROTEIN RMUC"/>
    <property type="match status" value="1"/>
</dbReference>
<keyword evidence="3 5" id="KW-0175">Coiled coil</keyword>
<keyword evidence="6" id="KW-1133">Transmembrane helix</keyword>
<keyword evidence="8" id="KW-1185">Reference proteome</keyword>
<evidence type="ECO:0000256" key="6">
    <source>
        <dbReference type="SAM" id="Phobius"/>
    </source>
</evidence>
<name>A7GVT5_CAMC5</name>
<feature type="transmembrane region" description="Helical" evidence="6">
    <location>
        <begin position="6"/>
        <end position="27"/>
    </location>
</feature>
<evidence type="ECO:0000256" key="2">
    <source>
        <dbReference type="ARBA" id="ARBA00009840"/>
    </source>
</evidence>
<dbReference type="STRING" id="360105.CCV52592_2033"/>
<organism evidence="7 8">
    <name type="scientific">Campylobacter curvus (strain 525.92)</name>
    <dbReference type="NCBI Taxonomy" id="360105"/>
    <lineage>
        <taxon>Bacteria</taxon>
        <taxon>Pseudomonadati</taxon>
        <taxon>Campylobacterota</taxon>
        <taxon>Epsilonproteobacteria</taxon>
        <taxon>Campylobacterales</taxon>
        <taxon>Campylobacteraceae</taxon>
        <taxon>Campylobacter</taxon>
    </lineage>
</organism>
<keyword evidence="6" id="KW-0812">Transmembrane</keyword>
<dbReference type="GO" id="GO:0006310">
    <property type="term" value="P:DNA recombination"/>
    <property type="evidence" value="ECO:0007669"/>
    <property type="project" value="UniProtKB-KW"/>
</dbReference>
<dbReference type="RefSeq" id="WP_011991626.1">
    <property type="nucleotide sequence ID" value="NC_009715.2"/>
</dbReference>
<dbReference type="Pfam" id="PF02646">
    <property type="entry name" value="RmuC"/>
    <property type="match status" value="1"/>
</dbReference>
<dbReference type="PANTHER" id="PTHR30563:SF0">
    <property type="entry name" value="DNA RECOMBINATION PROTEIN RMUC"/>
    <property type="match status" value="1"/>
</dbReference>
<dbReference type="AlphaFoldDB" id="A7GVT5"/>
<dbReference type="Proteomes" id="UP000006380">
    <property type="component" value="Chromosome"/>
</dbReference>
<feature type="coiled-coil region" evidence="5">
    <location>
        <begin position="38"/>
        <end position="79"/>
    </location>
</feature>
<sequence>MNENQLLIAIIALGVILLGFIVFTIILSNKFSTANAMLRANEAKNAELESKLEAALLKEDELERTISELNQNLGQESGENRSNKEFLKSKEQIIMELKVANIQSQKSVEDLKGELESVRATLNEKQEQNAKLDENLKILTARLEAMGSQKSELEKSIEVQKSDLNAKEQNLRAQEENLAQLKQSLNLEFQNLANKIFEEKTSSFNKTSQTSLELLLKPLREQIAGFQNRVNEVHSEAVKSSVSLEEQIKQVLNIGLNMSKEAHSLTTALKGNNKIAGNWGEAQLERTLEFAGLIKGEHYFTQQNFKSESGDRAVPDFIIRLPDEKHIVIDSKVSLNAYEEAVSAGDEAKASAALSEHVRSVRRHIDELAKKDYASLDGLKSPDFVLMFMPVEPAYIEAMKFDTGLFNYGYERKVVLVSHTTLMPILRTIANLWRIERGNQEAQQIAARAGEIYNKVCGVADALARLGGTLNTASNHYNQAVTSLVGKQGLLGKVERFKQLSSKAIQNEPEIAELNVKFEANRLEDLKPQE</sequence>